<reference evidence="2 3" key="1">
    <citation type="submission" date="2019-08" db="EMBL/GenBank/DDBJ databases">
        <title>Archangium and Cystobacter genomes.</title>
        <authorList>
            <person name="Chen I.-C.K."/>
            <person name="Wielgoss S."/>
        </authorList>
    </citation>
    <scope>NUCLEOTIDE SEQUENCE [LARGE SCALE GENOMIC DNA]</scope>
    <source>
        <strain evidence="2 3">Cbm 6</strain>
    </source>
</reference>
<feature type="domain" description="GST N-terminal" evidence="1">
    <location>
        <begin position="33"/>
        <end position="115"/>
    </location>
</feature>
<dbReference type="SUPFAM" id="SSF52833">
    <property type="entry name" value="Thioredoxin-like"/>
    <property type="match status" value="2"/>
</dbReference>
<dbReference type="EMBL" id="CP043494">
    <property type="protein sequence ID" value="WNG43357.1"/>
    <property type="molecule type" value="Genomic_DNA"/>
</dbReference>
<organism evidence="2 3">
    <name type="scientific">Archangium minus</name>
    <dbReference type="NCBI Taxonomy" id="83450"/>
    <lineage>
        <taxon>Bacteria</taxon>
        <taxon>Pseudomonadati</taxon>
        <taxon>Myxococcota</taxon>
        <taxon>Myxococcia</taxon>
        <taxon>Myxococcales</taxon>
        <taxon>Cystobacterineae</taxon>
        <taxon>Archangiaceae</taxon>
        <taxon>Archangium</taxon>
    </lineage>
</organism>
<dbReference type="InterPro" id="IPR040079">
    <property type="entry name" value="Glutathione_S-Trfase"/>
</dbReference>
<dbReference type="RefSeq" id="WP_395814123.1">
    <property type="nucleotide sequence ID" value="NZ_CP043494.1"/>
</dbReference>
<dbReference type="InterPro" id="IPR004045">
    <property type="entry name" value="Glutathione_S-Trfase_N"/>
</dbReference>
<protein>
    <submittedName>
        <fullName evidence="2">Glutathione S-transferase</fullName>
    </submittedName>
</protein>
<gene>
    <name evidence="2" type="ORF">F0U60_04045</name>
</gene>
<dbReference type="PROSITE" id="PS50404">
    <property type="entry name" value="GST_NTER"/>
    <property type="match status" value="2"/>
</dbReference>
<proteinExistence type="predicted"/>
<sequence>MNRTVDVSTSFVASVARLGLGMRVSALGRRPEKPLELYEFENCPFCRKVREALSLLDLEAFIYPCPKGGTRFRPRAVELGGKQQFPYLVDPNTGQRMYESNAIVRYLFETYGDGKVPIALALGPLTTVGSMLASWSRGFGGALARPSRAPEKPLELWSYESSPYCRLVREALCRLELPYLLHNVAKGSPRRSDFVARSGRMMVPFLSDPNTGTAMFESADIIAYLEKTYGTPR</sequence>
<dbReference type="PANTHER" id="PTHR45288:SF1">
    <property type="entry name" value="THIOREDOXIN FAMILY PROTEIN"/>
    <property type="match status" value="1"/>
</dbReference>
<name>A0ABY9WNP8_9BACT</name>
<dbReference type="PROSITE" id="PS00195">
    <property type="entry name" value="GLUTAREDOXIN_1"/>
    <property type="match status" value="1"/>
</dbReference>
<dbReference type="SFLD" id="SFLDG01202">
    <property type="entry name" value="SUF2.2"/>
    <property type="match status" value="1"/>
</dbReference>
<evidence type="ECO:0000313" key="2">
    <source>
        <dbReference type="EMBL" id="WNG43357.1"/>
    </source>
</evidence>
<dbReference type="InterPro" id="IPR036249">
    <property type="entry name" value="Thioredoxin-like_sf"/>
</dbReference>
<dbReference type="Proteomes" id="UP001611383">
    <property type="component" value="Chromosome"/>
</dbReference>
<keyword evidence="3" id="KW-1185">Reference proteome</keyword>
<dbReference type="PANTHER" id="PTHR45288">
    <property type="entry name" value="THIOREDOXIN FAMILY PROTEIN"/>
    <property type="match status" value="1"/>
</dbReference>
<dbReference type="PROSITE" id="PS51354">
    <property type="entry name" value="GLUTAREDOXIN_2"/>
    <property type="match status" value="2"/>
</dbReference>
<evidence type="ECO:0000313" key="3">
    <source>
        <dbReference type="Proteomes" id="UP001611383"/>
    </source>
</evidence>
<accession>A0ABY9WNP8</accession>
<dbReference type="Pfam" id="PF13417">
    <property type="entry name" value="GST_N_3"/>
    <property type="match status" value="2"/>
</dbReference>
<evidence type="ECO:0000259" key="1">
    <source>
        <dbReference type="PROSITE" id="PS50404"/>
    </source>
</evidence>
<feature type="domain" description="GST N-terminal" evidence="1">
    <location>
        <begin position="152"/>
        <end position="233"/>
    </location>
</feature>
<dbReference type="CDD" id="cd03041">
    <property type="entry name" value="GST_N_2GST_N"/>
    <property type="match status" value="2"/>
</dbReference>
<dbReference type="InterPro" id="IPR011767">
    <property type="entry name" value="GLR_AS"/>
</dbReference>
<dbReference type="SFLD" id="SFLDG01181">
    <property type="entry name" value="SUF2"/>
    <property type="match status" value="1"/>
</dbReference>
<dbReference type="SFLD" id="SFLDS00019">
    <property type="entry name" value="Glutathione_Transferase_(cytos"/>
    <property type="match status" value="1"/>
</dbReference>
<dbReference type="Gene3D" id="3.40.30.10">
    <property type="entry name" value="Glutaredoxin"/>
    <property type="match status" value="2"/>
</dbReference>